<sequence>MLLEQEMKTTLRILEIEETCTGCGGCVSVCAKNALSLKYNEEGFYYPLLDEEKCVDCKFCEKACHVLNNIVPEKPSRNYDAYMLKAKDKDIVRKSSSGGIFTLLADEIIRQNGVVYGARYNYEKERLEHASSDDCSLDDLRKSKYIESYSGDIFKDVRKQLIEGRKVLFCGTPCQIEGLHKYLEVKRVVTTNLLLVRFVCHGVPSNRFFTEYKHYEEAKADSKMVYFDFRPKTRGWRNSDWLMIFANGKKETGPYYYYYYYYYFQLCSLLRKSCYSCKRVFHDVADITIGDFWGIGKYMPDNKDQEGISMALVHSKKGFNALNQISDFEYVERIPVEATDYIFREMAERVFLLDKRCNIMTKVLKNGYMKVAQKTLRFPMLTWRLKNFVKKLLGRKI</sequence>
<evidence type="ECO:0000259" key="1">
    <source>
        <dbReference type="PROSITE" id="PS51379"/>
    </source>
</evidence>
<dbReference type="EMBL" id="AGXV01000054">
    <property type="protein sequence ID" value="EIY55796.1"/>
    <property type="molecule type" value="Genomic_DNA"/>
</dbReference>
<dbReference type="PATRIC" id="fig|997887.3.peg.4697"/>
<dbReference type="InterPro" id="IPR052977">
    <property type="entry name" value="Polyferredoxin-like_ET"/>
</dbReference>
<dbReference type="PANTHER" id="PTHR43193">
    <property type="match status" value="1"/>
</dbReference>
<feature type="domain" description="4Fe-4S ferredoxin-type" evidence="1">
    <location>
        <begin position="11"/>
        <end position="40"/>
    </location>
</feature>
<comment type="caution">
    <text evidence="2">The sequence shown here is derived from an EMBL/GenBank/DDBJ whole genome shotgun (WGS) entry which is preliminary data.</text>
</comment>
<dbReference type="PANTHER" id="PTHR43193:SF2">
    <property type="entry name" value="POLYFERREDOXIN PROTEIN FWDF"/>
    <property type="match status" value="1"/>
</dbReference>
<evidence type="ECO:0000313" key="3">
    <source>
        <dbReference type="Proteomes" id="UP000005150"/>
    </source>
</evidence>
<dbReference type="PROSITE" id="PS51379">
    <property type="entry name" value="4FE4S_FER_2"/>
    <property type="match status" value="2"/>
</dbReference>
<dbReference type="InterPro" id="IPR007525">
    <property type="entry name" value="FrhB_FdhB_C"/>
</dbReference>
<feature type="domain" description="4Fe-4S ferredoxin-type" evidence="1">
    <location>
        <begin position="45"/>
        <end position="75"/>
    </location>
</feature>
<dbReference type="AlphaFoldDB" id="I9SIJ7"/>
<keyword evidence="3" id="KW-1185">Reference proteome</keyword>
<protein>
    <recommendedName>
        <fullName evidence="1">4Fe-4S ferredoxin-type domain-containing protein</fullName>
    </recommendedName>
</protein>
<dbReference type="Gene3D" id="3.30.70.20">
    <property type="match status" value="1"/>
</dbReference>
<organism evidence="2 3">
    <name type="scientific">Bacteroides salyersiae CL02T12C01</name>
    <dbReference type="NCBI Taxonomy" id="997887"/>
    <lineage>
        <taxon>Bacteria</taxon>
        <taxon>Pseudomonadati</taxon>
        <taxon>Bacteroidota</taxon>
        <taxon>Bacteroidia</taxon>
        <taxon>Bacteroidales</taxon>
        <taxon>Bacteroidaceae</taxon>
        <taxon>Bacteroides</taxon>
    </lineage>
</organism>
<name>I9SIJ7_9BACE</name>
<dbReference type="InterPro" id="IPR017896">
    <property type="entry name" value="4Fe4S_Fe-S-bd"/>
</dbReference>
<dbReference type="Pfam" id="PF12838">
    <property type="entry name" value="Fer4_7"/>
    <property type="match status" value="1"/>
</dbReference>
<gene>
    <name evidence="2" type="ORF">HMPREF1071_04495</name>
</gene>
<evidence type="ECO:0000313" key="2">
    <source>
        <dbReference type="EMBL" id="EIY55796.1"/>
    </source>
</evidence>
<accession>I9SIJ7</accession>
<dbReference type="SUPFAM" id="SSF54862">
    <property type="entry name" value="4Fe-4S ferredoxins"/>
    <property type="match status" value="1"/>
</dbReference>
<proteinExistence type="predicted"/>
<dbReference type="Proteomes" id="UP000005150">
    <property type="component" value="Unassembled WGS sequence"/>
</dbReference>
<reference evidence="2 3" key="1">
    <citation type="submission" date="2012-02" db="EMBL/GenBank/DDBJ databases">
        <title>The Genome Sequence of Bacteroides salyersiae CL02T12C01.</title>
        <authorList>
            <consortium name="The Broad Institute Genome Sequencing Platform"/>
            <person name="Earl A."/>
            <person name="Ward D."/>
            <person name="Feldgarden M."/>
            <person name="Gevers D."/>
            <person name="Zitomersky N.L."/>
            <person name="Coyne M.J."/>
            <person name="Comstock L.E."/>
            <person name="Young S.K."/>
            <person name="Zeng Q."/>
            <person name="Gargeya S."/>
            <person name="Fitzgerald M."/>
            <person name="Haas B."/>
            <person name="Abouelleil A."/>
            <person name="Alvarado L."/>
            <person name="Arachchi H.M."/>
            <person name="Berlin A."/>
            <person name="Chapman S.B."/>
            <person name="Gearin G."/>
            <person name="Goldberg J."/>
            <person name="Griggs A."/>
            <person name="Gujja S."/>
            <person name="Hansen M."/>
            <person name="Heiman D."/>
            <person name="Howarth C."/>
            <person name="Larimer J."/>
            <person name="Lui A."/>
            <person name="MacDonald P.J.P."/>
            <person name="McCowen C."/>
            <person name="Montmayeur A."/>
            <person name="Murphy C."/>
            <person name="Neiman D."/>
            <person name="Pearson M."/>
            <person name="Priest M."/>
            <person name="Roberts A."/>
            <person name="Saif S."/>
            <person name="Shea T."/>
            <person name="Sisk P."/>
            <person name="Stolte C."/>
            <person name="Sykes S."/>
            <person name="Wortman J."/>
            <person name="Nusbaum C."/>
            <person name="Birren B."/>
        </authorList>
    </citation>
    <scope>NUCLEOTIDE SEQUENCE [LARGE SCALE GENOMIC DNA]</scope>
    <source>
        <strain evidence="2 3">CL02T12C01</strain>
    </source>
</reference>
<dbReference type="HOGENOM" id="CLU_037958_1_0_10"/>
<dbReference type="Pfam" id="PF04432">
    <property type="entry name" value="FrhB_FdhB_C"/>
    <property type="match status" value="1"/>
</dbReference>